<dbReference type="Proteomes" id="UP000095038">
    <property type="component" value="Unassembled WGS sequence"/>
</dbReference>
<dbReference type="EMBL" id="KV454476">
    <property type="protein sequence ID" value="ODV62866.1"/>
    <property type="molecule type" value="Genomic_DNA"/>
</dbReference>
<keyword evidence="4" id="KW-0819">tRNA processing</keyword>
<name>A0A1D2VMM9_9ASCO</name>
<evidence type="ECO:0000256" key="4">
    <source>
        <dbReference type="ARBA" id="ARBA00022694"/>
    </source>
</evidence>
<organism evidence="7 8">
    <name type="scientific">Ascoidea rubescens DSM 1968</name>
    <dbReference type="NCBI Taxonomy" id="1344418"/>
    <lineage>
        <taxon>Eukaryota</taxon>
        <taxon>Fungi</taxon>
        <taxon>Dikarya</taxon>
        <taxon>Ascomycota</taxon>
        <taxon>Saccharomycotina</taxon>
        <taxon>Saccharomycetes</taxon>
        <taxon>Ascoideaceae</taxon>
        <taxon>Ascoidea</taxon>
    </lineage>
</organism>
<dbReference type="HAMAP" id="MF_01080">
    <property type="entry name" value="TruB_bact"/>
    <property type="match status" value="1"/>
</dbReference>
<evidence type="ECO:0000256" key="2">
    <source>
        <dbReference type="ARBA" id="ARBA00008999"/>
    </source>
</evidence>
<comment type="similarity">
    <text evidence="2">Belongs to the pseudouridine synthase TruB family.</text>
</comment>
<dbReference type="GO" id="GO:0160148">
    <property type="term" value="F:tRNA pseudouridine(55) synthase activity"/>
    <property type="evidence" value="ECO:0007669"/>
    <property type="project" value="UniProtKB-EC"/>
</dbReference>
<feature type="non-terminal residue" evidence="7">
    <location>
        <position position="363"/>
    </location>
</feature>
<dbReference type="GO" id="GO:0006400">
    <property type="term" value="P:tRNA modification"/>
    <property type="evidence" value="ECO:0007669"/>
    <property type="project" value="EnsemblFungi"/>
</dbReference>
<proteinExistence type="inferred from homology"/>
<evidence type="ECO:0000256" key="5">
    <source>
        <dbReference type="ARBA" id="ARBA00023235"/>
    </source>
</evidence>
<dbReference type="Gene3D" id="3.30.2350.10">
    <property type="entry name" value="Pseudouridine synthase"/>
    <property type="match status" value="1"/>
</dbReference>
<keyword evidence="8" id="KW-1185">Reference proteome</keyword>
<protein>
    <recommendedName>
        <fullName evidence="3">tRNA pseudouridine(55) synthase</fullName>
        <ecNumber evidence="3">5.4.99.25</ecNumber>
    </recommendedName>
</protein>
<dbReference type="STRING" id="1344418.A0A1D2VMM9"/>
<dbReference type="Pfam" id="PF01509">
    <property type="entry name" value="TruB_N"/>
    <property type="match status" value="1"/>
</dbReference>
<gene>
    <name evidence="7" type="ORF">ASCRUDRAFT_27149</name>
</gene>
<dbReference type="InterPro" id="IPR020103">
    <property type="entry name" value="PsdUridine_synth_cat_dom_sf"/>
</dbReference>
<sequence>MNGVFAVFKPSGYSSSELVVKLKKIFQKSLLFEDDMKQILRTKKKKRNQRIKIGHGGTLDPEASGILIIGIGTGTKKLNLFLLKCTKVYEAEALLGATTNSGDQTGDLVIKNSTDHINKDFVHETVSKFVGNVIQTPSIYSALKMNGKPLYEYARQNIPLPSKIPERNVKIDYINLVESDLLSRDHDYKFIKYDKSYSNPLTNDPENQKNLNELLANELEQEKKNLTNSSNVNVDKLHFSDKYKEICKQKNIIDDSTTYKSIPITDENVYKETLLDNYRAPLLHFTTKVSSGTYIRSLITDIGKGLKSSAYMVKLTRTQQSDFTQDSCFHLDQFENLDEKIWGPILKKTITSDYGAVNVQKEF</sequence>
<dbReference type="GO" id="GO:0003723">
    <property type="term" value="F:RNA binding"/>
    <property type="evidence" value="ECO:0007669"/>
    <property type="project" value="InterPro"/>
</dbReference>
<dbReference type="SUPFAM" id="SSF55120">
    <property type="entry name" value="Pseudouridine synthase"/>
    <property type="match status" value="1"/>
</dbReference>
<dbReference type="PANTHER" id="PTHR13767:SF2">
    <property type="entry name" value="PSEUDOURIDYLATE SYNTHASE TRUB1"/>
    <property type="match status" value="1"/>
</dbReference>
<comment type="catalytic activity">
    <reaction evidence="1">
        <text>a uridine in mRNA = a pseudouridine in mRNA</text>
        <dbReference type="Rhea" id="RHEA:56644"/>
        <dbReference type="Rhea" id="RHEA-COMP:14658"/>
        <dbReference type="Rhea" id="RHEA-COMP:14659"/>
        <dbReference type="ChEBI" id="CHEBI:65314"/>
        <dbReference type="ChEBI" id="CHEBI:65315"/>
    </reaction>
</comment>
<dbReference type="OrthoDB" id="9995526at2759"/>
<dbReference type="GO" id="GO:1990481">
    <property type="term" value="P:mRNA pseudouridine synthesis"/>
    <property type="evidence" value="ECO:0007669"/>
    <property type="project" value="EnsemblFungi"/>
</dbReference>
<keyword evidence="5" id="KW-0413">Isomerase</keyword>
<evidence type="ECO:0000256" key="3">
    <source>
        <dbReference type="ARBA" id="ARBA00012787"/>
    </source>
</evidence>
<feature type="domain" description="Pseudouridine synthase II N-terminal" evidence="6">
    <location>
        <begin position="49"/>
        <end position="180"/>
    </location>
</feature>
<dbReference type="FunCoup" id="A0A1D2VMM9">
    <property type="interactions" value="324"/>
</dbReference>
<dbReference type="RefSeq" id="XP_020049173.1">
    <property type="nucleotide sequence ID" value="XM_020189988.1"/>
</dbReference>
<accession>A0A1D2VMM9</accession>
<dbReference type="PANTHER" id="PTHR13767">
    <property type="entry name" value="TRNA-PSEUDOURIDINE SYNTHASE"/>
    <property type="match status" value="1"/>
</dbReference>
<dbReference type="GO" id="GO:0005634">
    <property type="term" value="C:nucleus"/>
    <property type="evidence" value="ECO:0007669"/>
    <property type="project" value="EnsemblFungi"/>
</dbReference>
<evidence type="ECO:0000313" key="8">
    <source>
        <dbReference type="Proteomes" id="UP000095038"/>
    </source>
</evidence>
<dbReference type="InterPro" id="IPR002501">
    <property type="entry name" value="PsdUridine_synth_N"/>
</dbReference>
<evidence type="ECO:0000256" key="1">
    <source>
        <dbReference type="ARBA" id="ARBA00001166"/>
    </source>
</evidence>
<dbReference type="AlphaFoldDB" id="A0A1D2VMM9"/>
<reference evidence="8" key="1">
    <citation type="submission" date="2016-05" db="EMBL/GenBank/DDBJ databases">
        <title>Comparative genomics of biotechnologically important yeasts.</title>
        <authorList>
            <consortium name="DOE Joint Genome Institute"/>
            <person name="Riley R."/>
            <person name="Haridas S."/>
            <person name="Wolfe K.H."/>
            <person name="Lopes M.R."/>
            <person name="Hittinger C.T."/>
            <person name="Goker M."/>
            <person name="Salamov A."/>
            <person name="Wisecaver J."/>
            <person name="Long T.M."/>
            <person name="Aerts A.L."/>
            <person name="Barry K."/>
            <person name="Choi C."/>
            <person name="Clum A."/>
            <person name="Coughlan A.Y."/>
            <person name="Deshpande S."/>
            <person name="Douglass A.P."/>
            <person name="Hanson S.J."/>
            <person name="Klenk H.-P."/>
            <person name="Labutti K."/>
            <person name="Lapidus A."/>
            <person name="Lindquist E."/>
            <person name="Lipzen A."/>
            <person name="Meier-Kolthoff J.P."/>
            <person name="Ohm R.A."/>
            <person name="Otillar R.P."/>
            <person name="Pangilinan J."/>
            <person name="Peng Y."/>
            <person name="Rokas A."/>
            <person name="Rosa C.A."/>
            <person name="Scheuner C."/>
            <person name="Sibirny A.A."/>
            <person name="Slot J.C."/>
            <person name="Stielow J.B."/>
            <person name="Sun H."/>
            <person name="Kurtzman C.P."/>
            <person name="Blackwell M."/>
            <person name="Grigoriev I.V."/>
            <person name="Jeffries T.W."/>
        </authorList>
    </citation>
    <scope>NUCLEOTIDE SEQUENCE [LARGE SCALE GENOMIC DNA]</scope>
    <source>
        <strain evidence="8">DSM 1968</strain>
    </source>
</reference>
<dbReference type="GeneID" id="30963624"/>
<dbReference type="EC" id="5.4.99.25" evidence="3"/>
<dbReference type="GO" id="GO:0005739">
    <property type="term" value="C:mitochondrion"/>
    <property type="evidence" value="ECO:0007669"/>
    <property type="project" value="EnsemblFungi"/>
</dbReference>
<dbReference type="InterPro" id="IPR014780">
    <property type="entry name" value="tRNA_psdUridine_synth_TruB"/>
</dbReference>
<evidence type="ECO:0000259" key="6">
    <source>
        <dbReference type="Pfam" id="PF01509"/>
    </source>
</evidence>
<dbReference type="InParanoid" id="A0A1D2VMM9"/>
<evidence type="ECO:0000313" key="7">
    <source>
        <dbReference type="EMBL" id="ODV62866.1"/>
    </source>
</evidence>